<keyword evidence="1" id="KW-0175">Coiled coil</keyword>
<dbReference type="InParanoid" id="E9HHA5"/>
<evidence type="ECO:0000256" key="1">
    <source>
        <dbReference type="SAM" id="Coils"/>
    </source>
</evidence>
<dbReference type="HOGENOM" id="CLU_120641_0_0_1"/>
<evidence type="ECO:0000313" key="3">
    <source>
        <dbReference type="EMBL" id="EFX68830.1"/>
    </source>
</evidence>
<proteinExistence type="predicted"/>
<feature type="region of interest" description="Disordered" evidence="2">
    <location>
        <begin position="64"/>
        <end position="88"/>
    </location>
</feature>
<dbReference type="Pfam" id="PF03564">
    <property type="entry name" value="DUF1759"/>
    <property type="match status" value="1"/>
</dbReference>
<gene>
    <name evidence="3" type="ORF">DAPPUDRAFT_259482</name>
</gene>
<dbReference type="PANTHER" id="PTHR22954:SF3">
    <property type="entry name" value="PROTEIN CBG08539"/>
    <property type="match status" value="1"/>
</dbReference>
<protein>
    <submittedName>
        <fullName evidence="3">Uncharacterized protein</fullName>
    </submittedName>
</protein>
<reference evidence="3 4" key="1">
    <citation type="journal article" date="2011" name="Science">
        <title>The ecoresponsive genome of Daphnia pulex.</title>
        <authorList>
            <person name="Colbourne J.K."/>
            <person name="Pfrender M.E."/>
            <person name="Gilbert D."/>
            <person name="Thomas W.K."/>
            <person name="Tucker A."/>
            <person name="Oakley T.H."/>
            <person name="Tokishita S."/>
            <person name="Aerts A."/>
            <person name="Arnold G.J."/>
            <person name="Basu M.K."/>
            <person name="Bauer D.J."/>
            <person name="Caceres C.E."/>
            <person name="Carmel L."/>
            <person name="Casola C."/>
            <person name="Choi J.H."/>
            <person name="Detter J.C."/>
            <person name="Dong Q."/>
            <person name="Dusheyko S."/>
            <person name="Eads B.D."/>
            <person name="Frohlich T."/>
            <person name="Geiler-Samerotte K.A."/>
            <person name="Gerlach D."/>
            <person name="Hatcher P."/>
            <person name="Jogdeo S."/>
            <person name="Krijgsveld J."/>
            <person name="Kriventseva E.V."/>
            <person name="Kultz D."/>
            <person name="Laforsch C."/>
            <person name="Lindquist E."/>
            <person name="Lopez J."/>
            <person name="Manak J.R."/>
            <person name="Muller J."/>
            <person name="Pangilinan J."/>
            <person name="Patwardhan R.P."/>
            <person name="Pitluck S."/>
            <person name="Pritham E.J."/>
            <person name="Rechtsteiner A."/>
            <person name="Rho M."/>
            <person name="Rogozin I.B."/>
            <person name="Sakarya O."/>
            <person name="Salamov A."/>
            <person name="Schaack S."/>
            <person name="Shapiro H."/>
            <person name="Shiga Y."/>
            <person name="Skalitzky C."/>
            <person name="Smith Z."/>
            <person name="Souvorov A."/>
            <person name="Sung W."/>
            <person name="Tang Z."/>
            <person name="Tsuchiya D."/>
            <person name="Tu H."/>
            <person name="Vos H."/>
            <person name="Wang M."/>
            <person name="Wolf Y.I."/>
            <person name="Yamagata H."/>
            <person name="Yamada T."/>
            <person name="Ye Y."/>
            <person name="Shaw J.R."/>
            <person name="Andrews J."/>
            <person name="Crease T.J."/>
            <person name="Tang H."/>
            <person name="Lucas S.M."/>
            <person name="Robertson H.M."/>
            <person name="Bork P."/>
            <person name="Koonin E.V."/>
            <person name="Zdobnov E.M."/>
            <person name="Grigoriev I.V."/>
            <person name="Lynch M."/>
            <person name="Boore J.L."/>
        </authorList>
    </citation>
    <scope>NUCLEOTIDE SEQUENCE [LARGE SCALE GENOMIC DNA]</scope>
</reference>
<dbReference type="PhylomeDB" id="E9HHA5"/>
<dbReference type="EMBL" id="GL732647">
    <property type="protein sequence ID" value="EFX68830.1"/>
    <property type="molecule type" value="Genomic_DNA"/>
</dbReference>
<dbReference type="OrthoDB" id="7759054at2759"/>
<feature type="coiled-coil region" evidence="1">
    <location>
        <begin position="9"/>
        <end position="42"/>
    </location>
</feature>
<dbReference type="KEGG" id="dpx:DAPPUDRAFT_259482"/>
<evidence type="ECO:0000313" key="4">
    <source>
        <dbReference type="Proteomes" id="UP000000305"/>
    </source>
</evidence>
<accession>E9HHA5</accession>
<organism evidence="3 4">
    <name type="scientific">Daphnia pulex</name>
    <name type="common">Water flea</name>
    <dbReference type="NCBI Taxonomy" id="6669"/>
    <lineage>
        <taxon>Eukaryota</taxon>
        <taxon>Metazoa</taxon>
        <taxon>Ecdysozoa</taxon>
        <taxon>Arthropoda</taxon>
        <taxon>Crustacea</taxon>
        <taxon>Branchiopoda</taxon>
        <taxon>Diplostraca</taxon>
        <taxon>Cladocera</taxon>
        <taxon>Anomopoda</taxon>
        <taxon>Daphniidae</taxon>
        <taxon>Daphnia</taxon>
    </lineage>
</organism>
<evidence type="ECO:0000256" key="2">
    <source>
        <dbReference type="SAM" id="MobiDB-lite"/>
    </source>
</evidence>
<keyword evidence="4" id="KW-1185">Reference proteome</keyword>
<dbReference type="PANTHER" id="PTHR22954">
    <property type="entry name" value="RETROVIRAL PROTEASE-RELATED"/>
    <property type="match status" value="1"/>
</dbReference>
<dbReference type="AlphaFoldDB" id="E9HHA5"/>
<dbReference type="Proteomes" id="UP000000305">
    <property type="component" value="Unassembled WGS sequence"/>
</dbReference>
<name>E9HHA5_DAPPU</name>
<sequence length="195" mass="22684">MNAAPNAKKRRLELEFEREQAKLDEQRKLEDIRQQSQREQEDLTLQIEYQRQLEGLKSPGISNFKPRLSSTINDSDDENRPRGPWPKISITPFIEDSRTWPDFELSFGALIHNTRMPEDMKLLAFRDNLEPDVRRRVANLFVVSASYQTLWKALTERYGNLQAIMHAHVQELIALQPFSSGDIKSLVNMGERCSN</sequence>
<dbReference type="InterPro" id="IPR005312">
    <property type="entry name" value="DUF1759"/>
</dbReference>